<name>A0A933W0V5_UNCEI</name>
<feature type="chain" id="PRO_5036905268" description="FecR domain-containing protein" evidence="1">
    <location>
        <begin position="28"/>
        <end position="283"/>
    </location>
</feature>
<protein>
    <recommendedName>
        <fullName evidence="4">FecR domain-containing protein</fullName>
    </recommendedName>
</protein>
<dbReference type="EMBL" id="JACRIW010000020">
    <property type="protein sequence ID" value="MBI5168370.1"/>
    <property type="molecule type" value="Genomic_DNA"/>
</dbReference>
<accession>A0A933W0V5</accession>
<dbReference type="Proteomes" id="UP000696931">
    <property type="component" value="Unassembled WGS sequence"/>
</dbReference>
<proteinExistence type="predicted"/>
<gene>
    <name evidence="2" type="ORF">HZA61_02680</name>
</gene>
<evidence type="ECO:0000256" key="1">
    <source>
        <dbReference type="SAM" id="SignalP"/>
    </source>
</evidence>
<evidence type="ECO:0008006" key="4">
    <source>
        <dbReference type="Google" id="ProtNLM"/>
    </source>
</evidence>
<feature type="signal peptide" evidence="1">
    <location>
        <begin position="1"/>
        <end position="27"/>
    </location>
</feature>
<keyword evidence="1" id="KW-0732">Signal</keyword>
<dbReference type="AlphaFoldDB" id="A0A933W0V5"/>
<comment type="caution">
    <text evidence="2">The sequence shown here is derived from an EMBL/GenBank/DDBJ whole genome shotgun (WGS) entry which is preliminary data.</text>
</comment>
<reference evidence="2" key="1">
    <citation type="submission" date="2020-07" db="EMBL/GenBank/DDBJ databases">
        <title>Huge and variable diversity of episymbiotic CPR bacteria and DPANN archaea in groundwater ecosystems.</title>
        <authorList>
            <person name="He C.Y."/>
            <person name="Keren R."/>
            <person name="Whittaker M."/>
            <person name="Farag I.F."/>
            <person name="Doudna J."/>
            <person name="Cate J.H.D."/>
            <person name="Banfield J.F."/>
        </authorList>
    </citation>
    <scope>NUCLEOTIDE SEQUENCE</scope>
    <source>
        <strain evidence="2">NC_groundwater_1813_Pr3_B-0.1um_71_17</strain>
    </source>
</reference>
<sequence length="283" mass="30604">MRTLMTRLTTFMMLIVLLALSAFMASAAPREPSDPLFDQQGPFLLTSQGLDTVCVERVAEARTELGMLWIGEASNEMEFKLSSGQTLRVTPSSPSGTGEYSLADGSQIQVGTAKNPRLVNIVRSGRPALAYSVRSTRGILAYVRSGAMSSEELARTDDSVRDLSKVFRAAGPDELDAAKPEQLVVIPWSWFGRGSLSLPEGWREMTVQFCAFGRASRERATGEVRSDFSEEAIREGTSGVRLSGEEKALASPSQTSLASVQPIGRALLVRERSHTTGSVSLVP</sequence>
<evidence type="ECO:0000313" key="2">
    <source>
        <dbReference type="EMBL" id="MBI5168370.1"/>
    </source>
</evidence>
<organism evidence="2 3">
    <name type="scientific">Eiseniibacteriota bacterium</name>
    <dbReference type="NCBI Taxonomy" id="2212470"/>
    <lineage>
        <taxon>Bacteria</taxon>
        <taxon>Candidatus Eiseniibacteriota</taxon>
    </lineage>
</organism>
<evidence type="ECO:0000313" key="3">
    <source>
        <dbReference type="Proteomes" id="UP000696931"/>
    </source>
</evidence>